<proteinExistence type="predicted"/>
<dbReference type="OrthoDB" id="9790530at2"/>
<dbReference type="Proteomes" id="UP000199659">
    <property type="component" value="Unassembled WGS sequence"/>
</dbReference>
<evidence type="ECO:0000313" key="2">
    <source>
        <dbReference type="EMBL" id="SFR90798.1"/>
    </source>
</evidence>
<organism evidence="2 3">
    <name type="scientific">Anaeromicropila populeti</name>
    <dbReference type="NCBI Taxonomy" id="37658"/>
    <lineage>
        <taxon>Bacteria</taxon>
        <taxon>Bacillati</taxon>
        <taxon>Bacillota</taxon>
        <taxon>Clostridia</taxon>
        <taxon>Lachnospirales</taxon>
        <taxon>Lachnospiraceae</taxon>
        <taxon>Anaeromicropila</taxon>
    </lineage>
</organism>
<dbReference type="SUPFAM" id="SSF53098">
    <property type="entry name" value="Ribonuclease H-like"/>
    <property type="match status" value="1"/>
</dbReference>
<keyword evidence="3" id="KW-1185">Reference proteome</keyword>
<dbReference type="Gene3D" id="3.30.420.10">
    <property type="entry name" value="Ribonuclease H-like superfamily/Ribonuclease H"/>
    <property type="match status" value="1"/>
</dbReference>
<gene>
    <name evidence="2" type="ORF">SAMN05661086_02431</name>
</gene>
<dbReference type="Pfam" id="PF13482">
    <property type="entry name" value="RNase_H_2"/>
    <property type="match status" value="1"/>
</dbReference>
<accession>A0A1I6KIC0</accession>
<dbReference type="PANTHER" id="PTHR38462:SF1">
    <property type="entry name" value="YPRB RIBONUCLEASE H-LIKE DOMAIN-CONTAINING PROTEIN"/>
    <property type="match status" value="1"/>
</dbReference>
<dbReference type="PANTHER" id="PTHR38462">
    <property type="entry name" value="EXONUCLEASE-LIKE PROTEIN"/>
    <property type="match status" value="1"/>
</dbReference>
<evidence type="ECO:0000313" key="3">
    <source>
        <dbReference type="Proteomes" id="UP000199659"/>
    </source>
</evidence>
<sequence length="371" mass="43687">MITIQKTLQISNPYPFHRQYSVSCEDCLFFDIETTGFQADISNVYLIGCCFFQNNHWQLIQWFADDYISEKNILEEFVKKAKSLSVLLHYNGTGFDLPYLKKKFIQHDIDYDFSNLVSIDLYKKICPYKWLLPFSSLKQKSIEEFLSVPRKDLYSGGDLISAYVSFIKEHFMKLPEENEHLHLLLLHNEEDVSNLILLTQVLSYSHLFETIPHTTYRLVNNILYLTGSTNYPLPHPLFVQMDAVTFTAHDTSFQLEISLIQGELKYFFSNYKEYYYLPEEDTAIHKSVAEFVDKAHRIKAKASNCYTRKAGLFAPQYNGTLEPKFKYAYKDKQSFIEMNSSLMEKEYVRNQYAFSILTYLCQCKTRNIQRK</sequence>
<dbReference type="InterPro" id="IPR038720">
    <property type="entry name" value="YprB_RNase_H-like_dom"/>
</dbReference>
<dbReference type="STRING" id="37658.SAMN05661086_02431"/>
<dbReference type="AlphaFoldDB" id="A0A1I6KIC0"/>
<dbReference type="InterPro" id="IPR036397">
    <property type="entry name" value="RNaseH_sf"/>
</dbReference>
<dbReference type="EMBL" id="FOYZ01000009">
    <property type="protein sequence ID" value="SFR90798.1"/>
    <property type="molecule type" value="Genomic_DNA"/>
</dbReference>
<name>A0A1I6KIC0_9FIRM</name>
<evidence type="ECO:0000259" key="1">
    <source>
        <dbReference type="Pfam" id="PF13482"/>
    </source>
</evidence>
<reference evidence="2 3" key="1">
    <citation type="submission" date="2016-10" db="EMBL/GenBank/DDBJ databases">
        <authorList>
            <person name="de Groot N.N."/>
        </authorList>
    </citation>
    <scope>NUCLEOTIDE SEQUENCE [LARGE SCALE GENOMIC DNA]</scope>
    <source>
        <strain evidence="2 3">743A</strain>
    </source>
</reference>
<dbReference type="RefSeq" id="WP_092561141.1">
    <property type="nucleotide sequence ID" value="NZ_FOYZ01000009.1"/>
</dbReference>
<dbReference type="GO" id="GO:0003676">
    <property type="term" value="F:nucleic acid binding"/>
    <property type="evidence" value="ECO:0007669"/>
    <property type="project" value="InterPro"/>
</dbReference>
<feature type="domain" description="YprB ribonuclease H-like" evidence="1">
    <location>
        <begin position="28"/>
        <end position="202"/>
    </location>
</feature>
<protein>
    <recommendedName>
        <fullName evidence="1">YprB ribonuclease H-like domain-containing protein</fullName>
    </recommendedName>
</protein>
<dbReference type="InterPro" id="IPR012337">
    <property type="entry name" value="RNaseH-like_sf"/>
</dbReference>